<evidence type="ECO:0000313" key="4">
    <source>
        <dbReference type="EMBL" id="KAF9326643.1"/>
    </source>
</evidence>
<dbReference type="PRINTS" id="PR00080">
    <property type="entry name" value="SDRFAMILY"/>
</dbReference>
<dbReference type="FunFam" id="3.40.50.720:FF:000084">
    <property type="entry name" value="Short-chain dehydrogenase reductase"/>
    <property type="match status" value="1"/>
</dbReference>
<dbReference type="PRINTS" id="PR00081">
    <property type="entry name" value="GDHRDH"/>
</dbReference>
<evidence type="ECO:0000313" key="5">
    <source>
        <dbReference type="Proteomes" id="UP000696485"/>
    </source>
</evidence>
<dbReference type="Pfam" id="PF13561">
    <property type="entry name" value="adh_short_C2"/>
    <property type="match status" value="1"/>
</dbReference>
<dbReference type="SMART" id="SM00822">
    <property type="entry name" value="PKS_KR"/>
    <property type="match status" value="1"/>
</dbReference>
<evidence type="ECO:0000256" key="2">
    <source>
        <dbReference type="ARBA" id="ARBA00022857"/>
    </source>
</evidence>
<organism evidence="4 5">
    <name type="scientific">Podila minutissima</name>
    <dbReference type="NCBI Taxonomy" id="64525"/>
    <lineage>
        <taxon>Eukaryota</taxon>
        <taxon>Fungi</taxon>
        <taxon>Fungi incertae sedis</taxon>
        <taxon>Mucoromycota</taxon>
        <taxon>Mortierellomycotina</taxon>
        <taxon>Mortierellomycetes</taxon>
        <taxon>Mortierellales</taxon>
        <taxon>Mortierellaceae</taxon>
        <taxon>Podila</taxon>
    </lineage>
</organism>
<sequence length="257" mass="27069">MTVLSRFEKKVIIVTGGGSGIGQAVVRRLVAEGGIVTAVDVNEDGLKAGAKQAENIAVAGGRYSFMVGSVSSEESVKKIVQDVVDQEGRLDALINVAGILRSKKTTETSLEEFMEPINVNLIGTFLFCREALPHLTKTKGNIVNTASTSAQYGHPYMAGYAASKGGVEAMTKALAREYMKEGVRVNAVAPGGINTPLKEGQNDRMGGLDVSLFSHLVRPDYVCGEPDDVASVFAMLASADGSFMTGEIVKVDGGVHN</sequence>
<dbReference type="CDD" id="cd05233">
    <property type="entry name" value="SDR_c"/>
    <property type="match status" value="1"/>
</dbReference>
<keyword evidence="5" id="KW-1185">Reference proteome</keyword>
<evidence type="ECO:0000259" key="3">
    <source>
        <dbReference type="SMART" id="SM00822"/>
    </source>
</evidence>
<evidence type="ECO:0000256" key="1">
    <source>
        <dbReference type="ARBA" id="ARBA00006484"/>
    </source>
</evidence>
<feature type="domain" description="Ketoreductase" evidence="3">
    <location>
        <begin position="10"/>
        <end position="191"/>
    </location>
</feature>
<dbReference type="AlphaFoldDB" id="A0A9P5SHV9"/>
<protein>
    <recommendedName>
        <fullName evidence="3">Ketoreductase domain-containing protein</fullName>
    </recommendedName>
</protein>
<proteinExistence type="inferred from homology"/>
<gene>
    <name evidence="4" type="ORF">BG006_009951</name>
</gene>
<dbReference type="SUPFAM" id="SSF51735">
    <property type="entry name" value="NAD(P)-binding Rossmann-fold domains"/>
    <property type="match status" value="1"/>
</dbReference>
<dbReference type="PANTHER" id="PTHR42760">
    <property type="entry name" value="SHORT-CHAIN DEHYDROGENASES/REDUCTASES FAMILY MEMBER"/>
    <property type="match status" value="1"/>
</dbReference>
<dbReference type="InterPro" id="IPR020904">
    <property type="entry name" value="Sc_DH/Rdtase_CS"/>
</dbReference>
<name>A0A9P5SHV9_9FUNG</name>
<dbReference type="PROSITE" id="PS00061">
    <property type="entry name" value="ADH_SHORT"/>
    <property type="match status" value="1"/>
</dbReference>
<dbReference type="PANTHER" id="PTHR42760:SF50">
    <property type="entry name" value="SHORT-CHAIN DEHYDROGENASE-RELATED"/>
    <property type="match status" value="1"/>
</dbReference>
<dbReference type="InterPro" id="IPR057326">
    <property type="entry name" value="KR_dom"/>
</dbReference>
<dbReference type="GO" id="GO:0016616">
    <property type="term" value="F:oxidoreductase activity, acting on the CH-OH group of donors, NAD or NADP as acceptor"/>
    <property type="evidence" value="ECO:0007669"/>
    <property type="project" value="TreeGrafter"/>
</dbReference>
<dbReference type="InterPro" id="IPR002347">
    <property type="entry name" value="SDR_fam"/>
</dbReference>
<dbReference type="InterPro" id="IPR036291">
    <property type="entry name" value="NAD(P)-bd_dom_sf"/>
</dbReference>
<dbReference type="Proteomes" id="UP000696485">
    <property type="component" value="Unassembled WGS sequence"/>
</dbReference>
<accession>A0A9P5SHV9</accession>
<reference evidence="4" key="1">
    <citation type="journal article" date="2020" name="Fungal Divers.">
        <title>Resolving the Mortierellaceae phylogeny through synthesis of multi-gene phylogenetics and phylogenomics.</title>
        <authorList>
            <person name="Vandepol N."/>
            <person name="Liber J."/>
            <person name="Desiro A."/>
            <person name="Na H."/>
            <person name="Kennedy M."/>
            <person name="Barry K."/>
            <person name="Grigoriev I.V."/>
            <person name="Miller A.N."/>
            <person name="O'Donnell K."/>
            <person name="Stajich J.E."/>
            <person name="Bonito G."/>
        </authorList>
    </citation>
    <scope>NUCLEOTIDE SEQUENCE</scope>
    <source>
        <strain evidence="4">NVP1</strain>
    </source>
</reference>
<dbReference type="Gene3D" id="3.40.50.720">
    <property type="entry name" value="NAD(P)-binding Rossmann-like Domain"/>
    <property type="match status" value="1"/>
</dbReference>
<keyword evidence="2" id="KW-0521">NADP</keyword>
<comment type="caution">
    <text evidence="4">The sequence shown here is derived from an EMBL/GenBank/DDBJ whole genome shotgun (WGS) entry which is preliminary data.</text>
</comment>
<dbReference type="EMBL" id="JAAAUY010000753">
    <property type="protein sequence ID" value="KAF9326643.1"/>
    <property type="molecule type" value="Genomic_DNA"/>
</dbReference>
<comment type="similarity">
    <text evidence="1">Belongs to the short-chain dehydrogenases/reductases (SDR) family.</text>
</comment>